<keyword evidence="2" id="KW-1185">Reference proteome</keyword>
<dbReference type="HOGENOM" id="CLU_2831528_0_0_1"/>
<sequence length="66" mass="7259">MDPLVSKAIEHPPCSGHSSSPLFGALPLLVFQQSMIPAQGVLLPSHMWFNVRIEAPLATIYCWVDL</sequence>
<accession>A0A067PU12</accession>
<protein>
    <submittedName>
        <fullName evidence="1">Uncharacterized protein</fullName>
    </submittedName>
</protein>
<evidence type="ECO:0000313" key="1">
    <source>
        <dbReference type="EMBL" id="KDQ58308.1"/>
    </source>
</evidence>
<reference evidence="2" key="1">
    <citation type="journal article" date="2014" name="Proc. Natl. Acad. Sci. U.S.A.">
        <title>Extensive sampling of basidiomycete genomes demonstrates inadequacy of the white-rot/brown-rot paradigm for wood decay fungi.</title>
        <authorList>
            <person name="Riley R."/>
            <person name="Salamov A.A."/>
            <person name="Brown D.W."/>
            <person name="Nagy L.G."/>
            <person name="Floudas D."/>
            <person name="Held B.W."/>
            <person name="Levasseur A."/>
            <person name="Lombard V."/>
            <person name="Morin E."/>
            <person name="Otillar R."/>
            <person name="Lindquist E.A."/>
            <person name="Sun H."/>
            <person name="LaButti K.M."/>
            <person name="Schmutz J."/>
            <person name="Jabbour D."/>
            <person name="Luo H."/>
            <person name="Baker S.E."/>
            <person name="Pisabarro A.G."/>
            <person name="Walton J.D."/>
            <person name="Blanchette R.A."/>
            <person name="Henrissat B."/>
            <person name="Martin F."/>
            <person name="Cullen D."/>
            <person name="Hibbett D.S."/>
            <person name="Grigoriev I.V."/>
        </authorList>
    </citation>
    <scope>NUCLEOTIDE SEQUENCE [LARGE SCALE GENOMIC DNA]</scope>
    <source>
        <strain evidence="2">MUCL 33604</strain>
    </source>
</reference>
<evidence type="ECO:0000313" key="2">
    <source>
        <dbReference type="Proteomes" id="UP000027265"/>
    </source>
</evidence>
<gene>
    <name evidence="1" type="ORF">JAAARDRAFT_34111</name>
</gene>
<organism evidence="1 2">
    <name type="scientific">Jaapia argillacea MUCL 33604</name>
    <dbReference type="NCBI Taxonomy" id="933084"/>
    <lineage>
        <taxon>Eukaryota</taxon>
        <taxon>Fungi</taxon>
        <taxon>Dikarya</taxon>
        <taxon>Basidiomycota</taxon>
        <taxon>Agaricomycotina</taxon>
        <taxon>Agaricomycetes</taxon>
        <taxon>Agaricomycetidae</taxon>
        <taxon>Jaapiales</taxon>
        <taxon>Jaapiaceae</taxon>
        <taxon>Jaapia</taxon>
    </lineage>
</organism>
<dbReference type="AlphaFoldDB" id="A0A067PU12"/>
<dbReference type="InParanoid" id="A0A067PU12"/>
<dbReference type="EMBL" id="KL197717">
    <property type="protein sequence ID" value="KDQ58308.1"/>
    <property type="molecule type" value="Genomic_DNA"/>
</dbReference>
<dbReference type="Proteomes" id="UP000027265">
    <property type="component" value="Unassembled WGS sequence"/>
</dbReference>
<proteinExistence type="predicted"/>
<name>A0A067PU12_9AGAM</name>